<proteinExistence type="inferred from homology"/>
<protein>
    <recommendedName>
        <fullName evidence="11 12">DNA repair protein RadA</fullName>
    </recommendedName>
</protein>
<keyword evidence="7 11" id="KW-0067">ATP-binding</keyword>
<dbReference type="InterPro" id="IPR004504">
    <property type="entry name" value="DNA_repair_RadA"/>
</dbReference>
<dbReference type="Gene3D" id="3.30.230.10">
    <property type="match status" value="1"/>
</dbReference>
<keyword evidence="5" id="KW-0378">Hydrolase</keyword>
<dbReference type="NCBIfam" id="TIGR00416">
    <property type="entry name" value="sms"/>
    <property type="match status" value="1"/>
</dbReference>
<dbReference type="PRINTS" id="PR01874">
    <property type="entry name" value="DNAREPAIRADA"/>
</dbReference>
<keyword evidence="8 11" id="KW-0346">Stress response</keyword>
<dbReference type="EMBL" id="CAGS01000075">
    <property type="protein sequence ID" value="CCF82913.1"/>
    <property type="molecule type" value="Genomic_DNA"/>
</dbReference>
<dbReference type="GO" id="GO:0003684">
    <property type="term" value="F:damaged DNA binding"/>
    <property type="evidence" value="ECO:0007669"/>
    <property type="project" value="InterPro"/>
</dbReference>
<evidence type="ECO:0000313" key="17">
    <source>
        <dbReference type="Proteomes" id="UP000004221"/>
    </source>
</evidence>
<keyword evidence="1 11" id="KW-0479">Metal-binding</keyword>
<organism evidence="16 17">
    <name type="scientific">Nitrolancea hollandica Lb</name>
    <dbReference type="NCBI Taxonomy" id="1129897"/>
    <lineage>
        <taxon>Bacteria</taxon>
        <taxon>Pseudomonadati</taxon>
        <taxon>Thermomicrobiota</taxon>
        <taxon>Thermomicrobia</taxon>
        <taxon>Sphaerobacterales</taxon>
        <taxon>Sphaerobacterineae</taxon>
        <taxon>Sphaerobacteraceae</taxon>
        <taxon>Nitrolancea</taxon>
    </lineage>
</organism>
<evidence type="ECO:0000256" key="3">
    <source>
        <dbReference type="ARBA" id="ARBA00022763"/>
    </source>
</evidence>
<comment type="domain">
    <text evidence="11">The middle region has homology to RecA with ATPase motifs including the RadA KNRFG motif, while the C-terminus is homologous to Lon protease.</text>
</comment>
<evidence type="ECO:0000256" key="9">
    <source>
        <dbReference type="ARBA" id="ARBA00023125"/>
    </source>
</evidence>
<dbReference type="FunFam" id="3.40.50.300:FF:000050">
    <property type="entry name" value="DNA repair protein RadA"/>
    <property type="match status" value="1"/>
</dbReference>
<dbReference type="InterPro" id="IPR014721">
    <property type="entry name" value="Ribsml_uS5_D2-typ_fold_subgr"/>
</dbReference>
<dbReference type="GO" id="GO:0016787">
    <property type="term" value="F:hydrolase activity"/>
    <property type="evidence" value="ECO:0007669"/>
    <property type="project" value="UniProtKB-KW"/>
</dbReference>
<keyword evidence="16" id="KW-0489">Methyltransferase</keyword>
<dbReference type="SUPFAM" id="SSF54211">
    <property type="entry name" value="Ribosomal protein S5 domain 2-like"/>
    <property type="match status" value="1"/>
</dbReference>
<evidence type="ECO:0000256" key="8">
    <source>
        <dbReference type="ARBA" id="ARBA00023016"/>
    </source>
</evidence>
<dbReference type="SUPFAM" id="SSF52540">
    <property type="entry name" value="P-loop containing nucleoside triphosphate hydrolases"/>
    <property type="match status" value="1"/>
</dbReference>
<accession>I4EE01</accession>
<keyword evidence="17" id="KW-1185">Reference proteome</keyword>
<evidence type="ECO:0000256" key="4">
    <source>
        <dbReference type="ARBA" id="ARBA00022771"/>
    </source>
</evidence>
<dbReference type="SMART" id="SM00382">
    <property type="entry name" value="AAA"/>
    <property type="match status" value="1"/>
</dbReference>
<keyword evidence="6 13" id="KW-0862">Zinc</keyword>
<comment type="caution">
    <text evidence="16">The sequence shown here is derived from an EMBL/GenBank/DDBJ whole genome shotgun (WGS) entry which is preliminary data.</text>
</comment>
<keyword evidence="10 11" id="KW-0234">DNA repair</keyword>
<comment type="function">
    <text evidence="11">Plays a role in repairing double-strand DNA breaks, probably involving stabilizing or processing branched DNA or blocked replication forks.</text>
</comment>
<evidence type="ECO:0000259" key="15">
    <source>
        <dbReference type="PROSITE" id="PS50162"/>
    </source>
</evidence>
<dbReference type="GO" id="GO:0008270">
    <property type="term" value="F:zinc ion binding"/>
    <property type="evidence" value="ECO:0007669"/>
    <property type="project" value="UniProtKB-KW"/>
</dbReference>
<evidence type="ECO:0000256" key="2">
    <source>
        <dbReference type="ARBA" id="ARBA00022741"/>
    </source>
</evidence>
<evidence type="ECO:0000313" key="16">
    <source>
        <dbReference type="EMBL" id="CCF82913.1"/>
    </source>
</evidence>
<dbReference type="GO" id="GO:0000725">
    <property type="term" value="P:recombinational repair"/>
    <property type="evidence" value="ECO:0007669"/>
    <property type="project" value="UniProtKB-UniRule"/>
</dbReference>
<comment type="similarity">
    <text evidence="11 13">Belongs to the RecA family. RadA subfamily.</text>
</comment>
<dbReference type="Pfam" id="PF18073">
    <property type="entry name" value="Zn_ribbon_LapB"/>
    <property type="match status" value="1"/>
</dbReference>
<dbReference type="GO" id="GO:0005829">
    <property type="term" value="C:cytosol"/>
    <property type="evidence" value="ECO:0007669"/>
    <property type="project" value="TreeGrafter"/>
</dbReference>
<dbReference type="GO" id="GO:0032259">
    <property type="term" value="P:methylation"/>
    <property type="evidence" value="ECO:0007669"/>
    <property type="project" value="UniProtKB-KW"/>
</dbReference>
<evidence type="ECO:0000256" key="12">
    <source>
        <dbReference type="NCBIfam" id="TIGR00416"/>
    </source>
</evidence>
<evidence type="ECO:0000256" key="10">
    <source>
        <dbReference type="ARBA" id="ARBA00023204"/>
    </source>
</evidence>
<dbReference type="PROSITE" id="PS50162">
    <property type="entry name" value="RECA_2"/>
    <property type="match status" value="1"/>
</dbReference>
<evidence type="ECO:0000256" key="6">
    <source>
        <dbReference type="ARBA" id="ARBA00022833"/>
    </source>
</evidence>
<dbReference type="Pfam" id="PF13481">
    <property type="entry name" value="AAA_25"/>
    <property type="match status" value="1"/>
</dbReference>
<dbReference type="PANTHER" id="PTHR32472">
    <property type="entry name" value="DNA REPAIR PROTEIN RADA"/>
    <property type="match status" value="1"/>
</dbReference>
<evidence type="ECO:0000256" key="1">
    <source>
        <dbReference type="ARBA" id="ARBA00022723"/>
    </source>
</evidence>
<dbReference type="OrthoDB" id="9803906at2"/>
<keyword evidence="2 11" id="KW-0547">Nucleotide-binding</keyword>
<evidence type="ECO:0000256" key="14">
    <source>
        <dbReference type="SAM" id="MobiDB-lite"/>
    </source>
</evidence>
<dbReference type="GO" id="GO:0008168">
    <property type="term" value="F:methyltransferase activity"/>
    <property type="evidence" value="ECO:0007669"/>
    <property type="project" value="UniProtKB-KW"/>
</dbReference>
<dbReference type="Pfam" id="PF13541">
    <property type="entry name" value="ChlI"/>
    <property type="match status" value="1"/>
</dbReference>
<dbReference type="HAMAP" id="MF_01498">
    <property type="entry name" value="RadA_bact"/>
    <property type="match status" value="1"/>
</dbReference>
<keyword evidence="4 13" id="KW-0863">Zinc-finger</keyword>
<dbReference type="InterPro" id="IPR003593">
    <property type="entry name" value="AAA+_ATPase"/>
</dbReference>
<dbReference type="RefSeq" id="WP_008475460.1">
    <property type="nucleotide sequence ID" value="NZ_CAGS01000075.1"/>
</dbReference>
<dbReference type="Proteomes" id="UP000004221">
    <property type="component" value="Unassembled WGS sequence"/>
</dbReference>
<feature type="binding site" evidence="11">
    <location>
        <begin position="95"/>
        <end position="102"/>
    </location>
    <ligand>
        <name>ATP</name>
        <dbReference type="ChEBI" id="CHEBI:30616"/>
    </ligand>
</feature>
<dbReference type="InterPro" id="IPR027417">
    <property type="entry name" value="P-loop_NTPase"/>
</dbReference>
<dbReference type="CDD" id="cd01121">
    <property type="entry name" value="RadA_SMS_N"/>
    <property type="match status" value="1"/>
</dbReference>
<evidence type="ECO:0000256" key="5">
    <source>
        <dbReference type="ARBA" id="ARBA00022801"/>
    </source>
</evidence>
<evidence type="ECO:0000256" key="7">
    <source>
        <dbReference type="ARBA" id="ARBA00022840"/>
    </source>
</evidence>
<dbReference type="GO" id="GO:0140664">
    <property type="term" value="F:ATP-dependent DNA damage sensor activity"/>
    <property type="evidence" value="ECO:0007669"/>
    <property type="project" value="InterPro"/>
</dbReference>
<sequence length="457" mass="48498">MSKARTKFVCQSCALESPAYYGRCPGCGAWGSLVETFEAEPKGRHRPAQTGVPARPARLSEVPSAEQSRHPVPIGELNRVLGGGLVPGSLVLVGGDPGIGKSTLLLQAASMLPPVVGPVLYVSAEESVQQVKLRADRLGLRIDDLFVLAETSLDNVLLATERANPGLLVIDSIQTVYLDGLTSAAGSVSQVRECTARLMQFAKPRQLPVLIVGHVTKEGAIAGPRVLEHMVDAVLYLEGDRYHQYRVLRAVKNRFGSTDEVGVFEMADAGMREVHNPSEAFLQERAGNAAGSAVAVALEGTRPILVEVQALTSATSFGLPRRTANGFDANRLQMLTAVLTKRVGLGLGGQDIYVNIVGGLRIAEPAVDLGVAVAVASSYLEQAVDPKTVVIGEIGLSGELRSVNQLDRRLNEAAKLGFRRAVIPATLSRGRINRDEDIQIVRAATVAEAIEAALVTG</sequence>
<feature type="domain" description="RecA family profile 1" evidence="15">
    <location>
        <begin position="66"/>
        <end position="215"/>
    </location>
</feature>
<keyword evidence="3 11" id="KW-0227">DNA damage</keyword>
<dbReference type="GO" id="GO:0005524">
    <property type="term" value="F:ATP binding"/>
    <property type="evidence" value="ECO:0007669"/>
    <property type="project" value="UniProtKB-UniRule"/>
</dbReference>
<evidence type="ECO:0000256" key="11">
    <source>
        <dbReference type="HAMAP-Rule" id="MF_01498"/>
    </source>
</evidence>
<gene>
    <name evidence="11 16" type="primary">radA</name>
    <name evidence="16" type="ORF">NITHO_1660006</name>
</gene>
<dbReference type="InterPro" id="IPR041166">
    <property type="entry name" value="Rubredoxin_2"/>
</dbReference>
<keyword evidence="9 11" id="KW-0238">DNA-binding</keyword>
<feature type="region of interest" description="Lon-protease-like" evidence="11">
    <location>
        <begin position="351"/>
        <end position="457"/>
    </location>
</feature>
<dbReference type="PANTHER" id="PTHR32472:SF10">
    <property type="entry name" value="DNA REPAIR PROTEIN RADA-LIKE PROTEIN"/>
    <property type="match status" value="1"/>
</dbReference>
<evidence type="ECO:0000256" key="13">
    <source>
        <dbReference type="RuleBase" id="RU003555"/>
    </source>
</evidence>
<feature type="short sequence motif" description="RadA KNRFG motif" evidence="11">
    <location>
        <begin position="252"/>
        <end position="256"/>
    </location>
</feature>
<dbReference type="AlphaFoldDB" id="I4EE01"/>
<name>I4EE01_9BACT</name>
<dbReference type="InterPro" id="IPR020588">
    <property type="entry name" value="RecA_ATP-bd"/>
</dbReference>
<comment type="function">
    <text evidence="13">DNA-dependent ATPase involved in processing of recombination intermediates, plays a role in repairing DNA breaks. Stimulates the branch migration of RecA-mediated strand transfer reactions, allowing the 3' invading strand to extend heteroduplex DNA faster. Binds ssDNA in the presence of ADP but not other nucleotides, has ATPase activity that is stimulated by ssDNA and various branched DNA structures, but inhibited by SSB. Does not have RecA's homology-searching function.</text>
</comment>
<dbReference type="Gene3D" id="3.40.50.300">
    <property type="entry name" value="P-loop containing nucleotide triphosphate hydrolases"/>
    <property type="match status" value="1"/>
</dbReference>
<keyword evidence="16" id="KW-0808">Transferase</keyword>
<dbReference type="InterPro" id="IPR020568">
    <property type="entry name" value="Ribosomal_Su5_D2-typ_SF"/>
</dbReference>
<reference evidence="16 17" key="1">
    <citation type="journal article" date="2012" name="ISME J.">
        <title>Nitrification expanded: discovery, physiology and genomics of a nitrite-oxidizing bacterium from the phylum Chloroflexi.</title>
        <authorList>
            <person name="Sorokin D.Y."/>
            <person name="Lucker S."/>
            <person name="Vejmelkova D."/>
            <person name="Kostrikina N.A."/>
            <person name="Kleerebezem R."/>
            <person name="Rijpstra W.I."/>
            <person name="Damste J.S."/>
            <person name="Le Paslier D."/>
            <person name="Muyzer G."/>
            <person name="Wagner M."/>
            <person name="van Loosdrecht M.C."/>
            <person name="Daims H."/>
        </authorList>
    </citation>
    <scope>NUCLEOTIDE SEQUENCE [LARGE SCALE GENOMIC DNA]</scope>
    <source>
        <strain evidence="17">none</strain>
    </source>
</reference>
<feature type="region of interest" description="Disordered" evidence="14">
    <location>
        <begin position="41"/>
        <end position="68"/>
    </location>
</feature>